<accession>A0A1E4RS27</accession>
<protein>
    <recommendedName>
        <fullName evidence="10">GOLD domain-containing protein</fullName>
    </recommendedName>
</protein>
<dbReference type="EMBL" id="KV454538">
    <property type="protein sequence ID" value="ODV70089.1"/>
    <property type="molecule type" value="Genomic_DNA"/>
</dbReference>
<evidence type="ECO:0000313" key="12">
    <source>
        <dbReference type="Proteomes" id="UP000095085"/>
    </source>
</evidence>
<keyword evidence="8" id="KW-0175">Coiled coil</keyword>
<name>A0A1E4RS27_9ASCO</name>
<keyword evidence="4 9" id="KW-0732">Signal</keyword>
<dbReference type="SMART" id="SM01190">
    <property type="entry name" value="EMP24_GP25L"/>
    <property type="match status" value="1"/>
</dbReference>
<feature type="signal peptide" evidence="9">
    <location>
        <begin position="1"/>
        <end position="22"/>
    </location>
</feature>
<evidence type="ECO:0000256" key="1">
    <source>
        <dbReference type="ARBA" id="ARBA00004479"/>
    </source>
</evidence>
<dbReference type="RefSeq" id="XP_020079156.1">
    <property type="nucleotide sequence ID" value="XM_020219498.1"/>
</dbReference>
<dbReference type="OrthoDB" id="3427at2759"/>
<keyword evidence="3 7" id="KW-0812">Transmembrane</keyword>
<evidence type="ECO:0000256" key="3">
    <source>
        <dbReference type="ARBA" id="ARBA00022692"/>
    </source>
</evidence>
<dbReference type="InterPro" id="IPR015720">
    <property type="entry name" value="Emp24-like"/>
</dbReference>
<keyword evidence="12" id="KW-1185">Reference proteome</keyword>
<dbReference type="GeneID" id="30994048"/>
<dbReference type="Pfam" id="PF01105">
    <property type="entry name" value="EMP24_GP25L"/>
    <property type="match status" value="1"/>
</dbReference>
<dbReference type="STRING" id="984485.A0A1E4RS27"/>
<comment type="subcellular location">
    <subcellularLocation>
        <location evidence="1 7">Membrane</location>
        <topology evidence="1 7">Single-pass type I membrane protein</topology>
    </subcellularLocation>
</comment>
<evidence type="ECO:0000256" key="5">
    <source>
        <dbReference type="ARBA" id="ARBA00022989"/>
    </source>
</evidence>
<reference evidence="12" key="1">
    <citation type="submission" date="2016-05" db="EMBL/GenBank/DDBJ databases">
        <title>Comparative genomics of biotechnologically important yeasts.</title>
        <authorList>
            <consortium name="DOE Joint Genome Institute"/>
            <person name="Riley R."/>
            <person name="Haridas S."/>
            <person name="Wolfe K.H."/>
            <person name="Lopes M.R."/>
            <person name="Hittinger C.T."/>
            <person name="Goker M."/>
            <person name="Salamov A."/>
            <person name="Wisecaver J."/>
            <person name="Long T.M."/>
            <person name="Aerts A.L."/>
            <person name="Barry K."/>
            <person name="Choi C."/>
            <person name="Clum A."/>
            <person name="Coughlan A.Y."/>
            <person name="Deshpande S."/>
            <person name="Douglass A.P."/>
            <person name="Hanson S.J."/>
            <person name="Klenk H.-P."/>
            <person name="Labutti K."/>
            <person name="Lapidus A."/>
            <person name="Lindquist E."/>
            <person name="Lipzen A."/>
            <person name="Meier-Kolthoff J.P."/>
            <person name="Ohm R.A."/>
            <person name="Otillar R.P."/>
            <person name="Pangilinan J."/>
            <person name="Peng Y."/>
            <person name="Rokas A."/>
            <person name="Rosa C.A."/>
            <person name="Scheuner C."/>
            <person name="Sibirny A.A."/>
            <person name="Slot J.C."/>
            <person name="Stielow J.B."/>
            <person name="Sun H."/>
            <person name="Kurtzman C.P."/>
            <person name="Blackwell M."/>
            <person name="Grigoriev I.V."/>
            <person name="Jeffries T.W."/>
        </authorList>
    </citation>
    <scope>NUCLEOTIDE SEQUENCE [LARGE SCALE GENOMIC DNA]</scope>
    <source>
        <strain evidence="12">NRRL Y-1933</strain>
    </source>
</reference>
<dbReference type="InterPro" id="IPR009038">
    <property type="entry name" value="GOLD_dom"/>
</dbReference>
<evidence type="ECO:0000256" key="6">
    <source>
        <dbReference type="ARBA" id="ARBA00023136"/>
    </source>
</evidence>
<evidence type="ECO:0000256" key="7">
    <source>
        <dbReference type="RuleBase" id="RU003827"/>
    </source>
</evidence>
<evidence type="ECO:0000259" key="10">
    <source>
        <dbReference type="PROSITE" id="PS50866"/>
    </source>
</evidence>
<evidence type="ECO:0000256" key="4">
    <source>
        <dbReference type="ARBA" id="ARBA00022729"/>
    </source>
</evidence>
<keyword evidence="6" id="KW-0472">Membrane</keyword>
<dbReference type="PANTHER" id="PTHR22811">
    <property type="entry name" value="TRANSMEMBRANE EMP24 DOMAIN-CONTAINING PROTEIN"/>
    <property type="match status" value="1"/>
</dbReference>
<feature type="chain" id="PRO_5009162472" description="GOLD domain-containing protein" evidence="9">
    <location>
        <begin position="23"/>
        <end position="218"/>
    </location>
</feature>
<dbReference type="GO" id="GO:0016020">
    <property type="term" value="C:membrane"/>
    <property type="evidence" value="ECO:0007669"/>
    <property type="project" value="UniProtKB-SubCell"/>
</dbReference>
<keyword evidence="5" id="KW-1133">Transmembrane helix</keyword>
<comment type="similarity">
    <text evidence="2 7">Belongs to the EMP24/GP25L family.</text>
</comment>
<gene>
    <name evidence="11" type="ORF">HYPBUDRAFT_132955</name>
</gene>
<sequence length="218" mass="24897">MKSSLALSVLSCIFVLAQVAQALHFYAKTGDTKCFFEELPKESLVVGKIDAYEYNEQTGDYYKNNNLKVGITVVETFDNDEMVANQKSSPTGEFTFTSFESGEHKFCLTPIYTDGTSNKAHRIFFDIAIGSAHDYVDSKSTRQVDALTQHVQSLNKKLQEIHREQEQMREREAIFRDQSESTNSRVVKWTIVQLIVLIGTCAYQLRHLKSFFVKQKIV</sequence>
<evidence type="ECO:0000256" key="9">
    <source>
        <dbReference type="SAM" id="SignalP"/>
    </source>
</evidence>
<dbReference type="PROSITE" id="PS50866">
    <property type="entry name" value="GOLD"/>
    <property type="match status" value="1"/>
</dbReference>
<dbReference type="Proteomes" id="UP000095085">
    <property type="component" value="Unassembled WGS sequence"/>
</dbReference>
<evidence type="ECO:0000256" key="8">
    <source>
        <dbReference type="SAM" id="Coils"/>
    </source>
</evidence>
<evidence type="ECO:0000313" key="11">
    <source>
        <dbReference type="EMBL" id="ODV70089.1"/>
    </source>
</evidence>
<dbReference type="AlphaFoldDB" id="A0A1E4RS27"/>
<organism evidence="11 12">
    <name type="scientific">Hyphopichia burtonii NRRL Y-1933</name>
    <dbReference type="NCBI Taxonomy" id="984485"/>
    <lineage>
        <taxon>Eukaryota</taxon>
        <taxon>Fungi</taxon>
        <taxon>Dikarya</taxon>
        <taxon>Ascomycota</taxon>
        <taxon>Saccharomycotina</taxon>
        <taxon>Pichiomycetes</taxon>
        <taxon>Debaryomycetaceae</taxon>
        <taxon>Hyphopichia</taxon>
    </lineage>
</organism>
<feature type="coiled-coil region" evidence="8">
    <location>
        <begin position="144"/>
        <end position="171"/>
    </location>
</feature>
<evidence type="ECO:0000256" key="2">
    <source>
        <dbReference type="ARBA" id="ARBA00007104"/>
    </source>
</evidence>
<feature type="domain" description="GOLD" evidence="10">
    <location>
        <begin position="32"/>
        <end position="129"/>
    </location>
</feature>
<proteinExistence type="inferred from homology"/>